<accession>A0ACC7P5W0</accession>
<name>A0ACC7P5W0_9BACL</name>
<keyword evidence="2" id="KW-1185">Reference proteome</keyword>
<sequence length="509" mass="56025">MQTKKRFTLLAAALLSTSLLATACGGSTDSSSAPSSGASGSPAANPSSGAVTPIEVMMTGWGSTLPSKDFVKPELDKALNTNLTLTITNSSDDFIQKLNLRAAGADLPDIIKFPGKTEYLEYAKRGLLLDLTPYKDKLGDVKNLVGDQVFSRAEIGGKPYAITTTPNIYYGVPWVRKDWLDKLGLQVPKTLDELLEVSKAFTTRDPDGNGKNDTFGITSELTVLASLVMPLHGVTDGFYIKNGQMVHGIYQQEMKDAVAYMKKMIDTGTIDPEIASNKLANYKDKAFQGKAGIVVMDWTNIVKDDARKVWKEANPNADWVMLSELKGPTADTLGTREKGATGGYMAISKSAEKDKAKLDKIFELFNYVSKGDGLNLVQFGLKDVHFKVENGKTVLTDKAPEAAFTWLYQLAGRPEAAYLSTKFPAQEPYIQANEKVKVIETYNSYVTLPPDFNAADATRFRQEELLKFYYGKNKLEAYDDFLKKLDTTFRFKSFVDNGLKELKELGLAK</sequence>
<proteinExistence type="predicted"/>
<organism evidence="1 2">
    <name type="scientific">Paenibacillus mesotrionivorans</name>
    <dbReference type="NCBI Taxonomy" id="3160968"/>
    <lineage>
        <taxon>Bacteria</taxon>
        <taxon>Bacillati</taxon>
        <taxon>Bacillota</taxon>
        <taxon>Bacilli</taxon>
        <taxon>Bacillales</taxon>
        <taxon>Paenibacillaceae</taxon>
        <taxon>Paenibacillus</taxon>
    </lineage>
</organism>
<protein>
    <submittedName>
        <fullName evidence="1">Extracellular solute-binding protein</fullName>
    </submittedName>
</protein>
<dbReference type="EMBL" id="JBJURJ010000018">
    <property type="protein sequence ID" value="MFM9331336.1"/>
    <property type="molecule type" value="Genomic_DNA"/>
</dbReference>
<comment type="caution">
    <text evidence="1">The sequence shown here is derived from an EMBL/GenBank/DDBJ whole genome shotgun (WGS) entry which is preliminary data.</text>
</comment>
<reference evidence="1" key="1">
    <citation type="submission" date="2024-12" db="EMBL/GenBank/DDBJ databases">
        <authorList>
            <person name="Wu N."/>
        </authorList>
    </citation>
    <scope>NUCLEOTIDE SEQUENCE</scope>
    <source>
        <strain evidence="1">P15</strain>
    </source>
</reference>
<evidence type="ECO:0000313" key="1">
    <source>
        <dbReference type="EMBL" id="MFM9331336.1"/>
    </source>
</evidence>
<gene>
    <name evidence="1" type="ORF">ACI1P1_23870</name>
</gene>
<evidence type="ECO:0000313" key="2">
    <source>
        <dbReference type="Proteomes" id="UP001631969"/>
    </source>
</evidence>
<dbReference type="Proteomes" id="UP001631969">
    <property type="component" value="Unassembled WGS sequence"/>
</dbReference>